<evidence type="ECO:0000256" key="5">
    <source>
        <dbReference type="ARBA" id="ARBA00022989"/>
    </source>
</evidence>
<feature type="binding site" evidence="8">
    <location>
        <position position="89"/>
    </location>
    <ligand>
        <name>Zn(2+)</name>
        <dbReference type="ChEBI" id="CHEBI:29105"/>
        <note>catalytic</note>
    </ligand>
</feature>
<dbReference type="AlphaFoldDB" id="A0A9P4NYK5"/>
<keyword evidence="7" id="KW-0106">Calcium</keyword>
<keyword evidence="7" id="KW-0479">Metal-binding</keyword>
<dbReference type="GO" id="GO:0046872">
    <property type="term" value="F:metal ion binding"/>
    <property type="evidence" value="ECO:0007669"/>
    <property type="project" value="UniProtKB-KW"/>
</dbReference>
<feature type="transmembrane region" description="Helical" evidence="9">
    <location>
        <begin position="36"/>
        <end position="55"/>
    </location>
</feature>
<evidence type="ECO:0000256" key="2">
    <source>
        <dbReference type="ARBA" id="ARBA00009780"/>
    </source>
</evidence>
<evidence type="ECO:0000256" key="6">
    <source>
        <dbReference type="ARBA" id="ARBA00023136"/>
    </source>
</evidence>
<evidence type="ECO:0000256" key="7">
    <source>
        <dbReference type="PIRSR" id="PIRSR608901-1"/>
    </source>
</evidence>
<keyword evidence="4" id="KW-0378">Hydrolase</keyword>
<sequence length="277" mass="31184">MRLTGKYPAGQHLAPFWGAPSSAQNFCEEDYTITPYIGEFVNTLTSVTYVIYAYYGLRRQKQLSPLTPLSMKLPYYGLGAVGVLSGLFHAILNFHSQMGDDLSMHLATSCIFLRAMTFDKSETYSRNFAIAVVTLLTPFLVFHVIADEVAMHQIVWGCMVVAVALRTRSLNKARVKDEALKKKLNYVAWVGQITFVSGYALWQVDENFCNALMDLRTRVGLPWAFFLELHGWWHILTAIGAYTFMALIEFLTSRNPKGEINGAFAWPVGDILSNKVD</sequence>
<feature type="transmembrane region" description="Helical" evidence="9">
    <location>
        <begin position="149"/>
        <end position="165"/>
    </location>
</feature>
<dbReference type="Pfam" id="PF05875">
    <property type="entry name" value="Ceramidase"/>
    <property type="match status" value="1"/>
</dbReference>
<comment type="caution">
    <text evidence="10">The sequence shown here is derived from an EMBL/GenBank/DDBJ whole genome shotgun (WGS) entry which is preliminary data.</text>
</comment>
<feature type="binding site" evidence="7">
    <location>
        <position position="28"/>
    </location>
    <ligand>
        <name>Ca(2+)</name>
        <dbReference type="ChEBI" id="CHEBI:29108"/>
    </ligand>
</feature>
<comment type="subcellular location">
    <subcellularLocation>
        <location evidence="1">Membrane</location>
        <topology evidence="1">Multi-pass membrane protein</topology>
    </subcellularLocation>
</comment>
<keyword evidence="3 9" id="KW-0812">Transmembrane</keyword>
<evidence type="ECO:0000256" key="4">
    <source>
        <dbReference type="ARBA" id="ARBA00022801"/>
    </source>
</evidence>
<name>A0A9P4NYK5_9PEZI</name>
<organism evidence="10 11">
    <name type="scientific">Tothia fuscella</name>
    <dbReference type="NCBI Taxonomy" id="1048955"/>
    <lineage>
        <taxon>Eukaryota</taxon>
        <taxon>Fungi</taxon>
        <taxon>Dikarya</taxon>
        <taxon>Ascomycota</taxon>
        <taxon>Pezizomycotina</taxon>
        <taxon>Dothideomycetes</taxon>
        <taxon>Pleosporomycetidae</taxon>
        <taxon>Venturiales</taxon>
        <taxon>Cylindrosympodiaceae</taxon>
        <taxon>Tothia</taxon>
    </lineage>
</organism>
<dbReference type="GO" id="GO:0046513">
    <property type="term" value="P:ceramide biosynthetic process"/>
    <property type="evidence" value="ECO:0007669"/>
    <property type="project" value="TreeGrafter"/>
</dbReference>
<reference evidence="10" key="1">
    <citation type="journal article" date="2020" name="Stud. Mycol.">
        <title>101 Dothideomycetes genomes: a test case for predicting lifestyles and emergence of pathogens.</title>
        <authorList>
            <person name="Haridas S."/>
            <person name="Albert R."/>
            <person name="Binder M."/>
            <person name="Bloem J."/>
            <person name="Labutti K."/>
            <person name="Salamov A."/>
            <person name="Andreopoulos B."/>
            <person name="Baker S."/>
            <person name="Barry K."/>
            <person name="Bills G."/>
            <person name="Bluhm B."/>
            <person name="Cannon C."/>
            <person name="Castanera R."/>
            <person name="Culley D."/>
            <person name="Daum C."/>
            <person name="Ezra D."/>
            <person name="Gonzalez J."/>
            <person name="Henrissat B."/>
            <person name="Kuo A."/>
            <person name="Liang C."/>
            <person name="Lipzen A."/>
            <person name="Lutzoni F."/>
            <person name="Magnuson J."/>
            <person name="Mondo S."/>
            <person name="Nolan M."/>
            <person name="Ohm R."/>
            <person name="Pangilinan J."/>
            <person name="Park H.-J."/>
            <person name="Ramirez L."/>
            <person name="Alfaro M."/>
            <person name="Sun H."/>
            <person name="Tritt A."/>
            <person name="Yoshinaga Y."/>
            <person name="Zwiers L.-H."/>
            <person name="Turgeon B."/>
            <person name="Goodwin S."/>
            <person name="Spatafora J."/>
            <person name="Crous P."/>
            <person name="Grigoriev I."/>
        </authorList>
    </citation>
    <scope>NUCLEOTIDE SEQUENCE</scope>
    <source>
        <strain evidence="10">CBS 130266</strain>
    </source>
</reference>
<dbReference type="PANTHER" id="PTHR46187">
    <property type="entry name" value="ALKALINE CERAMIDASE 3"/>
    <property type="match status" value="1"/>
</dbReference>
<feature type="binding site" evidence="7">
    <location>
        <position position="39"/>
    </location>
    <ligand>
        <name>Ca(2+)</name>
        <dbReference type="ChEBI" id="CHEBI:29108"/>
    </ligand>
</feature>
<dbReference type="GO" id="GO:0046514">
    <property type="term" value="P:ceramide catabolic process"/>
    <property type="evidence" value="ECO:0007669"/>
    <property type="project" value="TreeGrafter"/>
</dbReference>
<evidence type="ECO:0000256" key="9">
    <source>
        <dbReference type="SAM" id="Phobius"/>
    </source>
</evidence>
<accession>A0A9P4NYK5</accession>
<feature type="transmembrane region" description="Helical" evidence="9">
    <location>
        <begin position="75"/>
        <end position="94"/>
    </location>
</feature>
<feature type="transmembrane region" description="Helical" evidence="9">
    <location>
        <begin position="186"/>
        <end position="204"/>
    </location>
</feature>
<dbReference type="GO" id="GO:0005789">
    <property type="term" value="C:endoplasmic reticulum membrane"/>
    <property type="evidence" value="ECO:0007669"/>
    <property type="project" value="TreeGrafter"/>
</dbReference>
<dbReference type="OrthoDB" id="187171at2759"/>
<keyword evidence="8" id="KW-0862">Zinc</keyword>
<evidence type="ECO:0000313" key="10">
    <source>
        <dbReference type="EMBL" id="KAF2434800.1"/>
    </source>
</evidence>
<feature type="binding site" evidence="8">
    <location>
        <position position="234"/>
    </location>
    <ligand>
        <name>Zn(2+)</name>
        <dbReference type="ChEBI" id="CHEBI:29105"/>
        <note>catalytic</note>
    </ligand>
</feature>
<keyword evidence="11" id="KW-1185">Reference proteome</keyword>
<proteinExistence type="inferred from homology"/>
<feature type="binding site" evidence="8">
    <location>
        <position position="230"/>
    </location>
    <ligand>
        <name>Zn(2+)</name>
        <dbReference type="ChEBI" id="CHEBI:29105"/>
        <note>catalytic</note>
    </ligand>
</feature>
<dbReference type="PANTHER" id="PTHR46187:SF1">
    <property type="entry name" value="ALKALINE PHYTOCERAMIDASE"/>
    <property type="match status" value="1"/>
</dbReference>
<dbReference type="EMBL" id="MU007015">
    <property type="protein sequence ID" value="KAF2434800.1"/>
    <property type="molecule type" value="Genomic_DNA"/>
</dbReference>
<feature type="transmembrane region" description="Helical" evidence="9">
    <location>
        <begin position="124"/>
        <end position="143"/>
    </location>
</feature>
<evidence type="ECO:0000256" key="3">
    <source>
        <dbReference type="ARBA" id="ARBA00022692"/>
    </source>
</evidence>
<gene>
    <name evidence="10" type="ORF">EJ08DRAFT_605423</name>
</gene>
<dbReference type="Proteomes" id="UP000800235">
    <property type="component" value="Unassembled WGS sequence"/>
</dbReference>
<dbReference type="GO" id="GO:0016811">
    <property type="term" value="F:hydrolase activity, acting on carbon-nitrogen (but not peptide) bonds, in linear amides"/>
    <property type="evidence" value="ECO:0007669"/>
    <property type="project" value="InterPro"/>
</dbReference>
<comment type="cofactor">
    <cofactor evidence="8">
        <name>Zn(2+)</name>
        <dbReference type="ChEBI" id="CHEBI:29105"/>
    </cofactor>
</comment>
<keyword evidence="6 9" id="KW-0472">Membrane</keyword>
<evidence type="ECO:0000256" key="8">
    <source>
        <dbReference type="PIRSR" id="PIRSR608901-2"/>
    </source>
</evidence>
<feature type="transmembrane region" description="Helical" evidence="9">
    <location>
        <begin position="231"/>
        <end position="251"/>
    </location>
</feature>
<evidence type="ECO:0000313" key="11">
    <source>
        <dbReference type="Proteomes" id="UP000800235"/>
    </source>
</evidence>
<keyword evidence="5 9" id="KW-1133">Transmembrane helix</keyword>
<dbReference type="InterPro" id="IPR008901">
    <property type="entry name" value="ACER"/>
</dbReference>
<evidence type="ECO:0000256" key="1">
    <source>
        <dbReference type="ARBA" id="ARBA00004141"/>
    </source>
</evidence>
<comment type="similarity">
    <text evidence="2">Belongs to the alkaline ceramidase family.</text>
</comment>
<protein>
    <submittedName>
        <fullName evidence="10">Alkaline phytoceramidase</fullName>
    </submittedName>
</protein>